<reference evidence="6" key="1">
    <citation type="submission" date="2020-03" db="EMBL/GenBank/DDBJ databases">
        <title>A high-quality chromosome-level genome assembly of a woody plant with both climbing and erect habits, Rhamnella rubrinervis.</title>
        <authorList>
            <person name="Lu Z."/>
            <person name="Yang Y."/>
            <person name="Zhu X."/>
            <person name="Sun Y."/>
        </authorList>
    </citation>
    <scope>NUCLEOTIDE SEQUENCE</scope>
    <source>
        <strain evidence="6">BYM</strain>
        <tissue evidence="6">Leaf</tissue>
    </source>
</reference>
<accession>A0A8K0MKC7</accession>
<keyword evidence="7" id="KW-1185">Reference proteome</keyword>
<sequence length="209" mass="23834">MMQDRLCTEKEIRRQVDFGRFRREKFKLINTGSLCEETFVDLPFPNFQVHLTLNLCYVFRWGREDNEILSSKTAAGSTIQFFDRAVGVNVPQSRFLPINSTSDLLLLQSALYTNHEGVLVRNKDRINTRCPVVDLGREFEKVTNFQTRMKSIPNIMELESLKVSGDVWFGTGITLKGRVTITAEPGMKLEIPDGVVLENKEISDPADIC</sequence>
<evidence type="ECO:0000256" key="1">
    <source>
        <dbReference type="ARBA" id="ARBA00010401"/>
    </source>
</evidence>
<proteinExistence type="inferred from homology"/>
<comment type="similarity">
    <text evidence="1">Belongs to the UDPGP type 1 family.</text>
</comment>
<dbReference type="GO" id="GO:0003983">
    <property type="term" value="F:UTP:glucose-1-phosphate uridylyltransferase activity"/>
    <property type="evidence" value="ECO:0007669"/>
    <property type="project" value="UniProtKB-EC"/>
</dbReference>
<dbReference type="OrthoDB" id="932129at2759"/>
<evidence type="ECO:0000256" key="3">
    <source>
        <dbReference type="ARBA" id="ARBA00022679"/>
    </source>
</evidence>
<keyword evidence="4" id="KW-0548">Nucleotidyltransferase</keyword>
<evidence type="ECO:0000313" key="7">
    <source>
        <dbReference type="Proteomes" id="UP000796880"/>
    </source>
</evidence>
<dbReference type="AlphaFoldDB" id="A0A8K0MKC7"/>
<dbReference type="InterPro" id="IPR016267">
    <property type="entry name" value="UDPGP_trans"/>
</dbReference>
<keyword evidence="3" id="KW-0808">Transferase</keyword>
<dbReference type="Gene3D" id="2.160.10.10">
    <property type="entry name" value="Hexapeptide repeat proteins"/>
    <property type="match status" value="1"/>
</dbReference>
<dbReference type="GO" id="GO:0006011">
    <property type="term" value="P:UDP-alpha-D-glucose metabolic process"/>
    <property type="evidence" value="ECO:0007669"/>
    <property type="project" value="InterPro"/>
</dbReference>
<dbReference type="FunFam" id="2.160.10.10:FF:000001">
    <property type="entry name" value="UTP--glucose-1-phosphate uridylyltransferase"/>
    <property type="match status" value="1"/>
</dbReference>
<evidence type="ECO:0000313" key="6">
    <source>
        <dbReference type="EMBL" id="KAF3449137.1"/>
    </source>
</evidence>
<dbReference type="PANTHER" id="PTHR43511">
    <property type="match status" value="1"/>
</dbReference>
<comment type="caution">
    <text evidence="6">The sequence shown here is derived from an EMBL/GenBank/DDBJ whole genome shotgun (WGS) entry which is preliminary data.</text>
</comment>
<dbReference type="Pfam" id="PF01704">
    <property type="entry name" value="UDPGP"/>
    <property type="match status" value="1"/>
</dbReference>
<gene>
    <name evidence="6" type="ORF">FNV43_RR09864</name>
</gene>
<dbReference type="EMBL" id="VOIH02000004">
    <property type="protein sequence ID" value="KAF3449137.1"/>
    <property type="molecule type" value="Genomic_DNA"/>
</dbReference>
<dbReference type="SUPFAM" id="SSF51161">
    <property type="entry name" value="Trimeric LpxA-like enzymes"/>
    <property type="match status" value="1"/>
</dbReference>
<dbReference type="InterPro" id="IPR011004">
    <property type="entry name" value="Trimer_LpxA-like_sf"/>
</dbReference>
<protein>
    <recommendedName>
        <fullName evidence="2">UTP--glucose-1-phosphate uridylyltransferase</fullName>
        <ecNumber evidence="2">2.7.7.9</ecNumber>
    </recommendedName>
</protein>
<evidence type="ECO:0000256" key="4">
    <source>
        <dbReference type="ARBA" id="ARBA00022695"/>
    </source>
</evidence>
<evidence type="ECO:0000256" key="5">
    <source>
        <dbReference type="ARBA" id="ARBA00048128"/>
    </source>
</evidence>
<dbReference type="EC" id="2.7.7.9" evidence="2"/>
<comment type="catalytic activity">
    <reaction evidence="5">
        <text>alpha-D-glucose 1-phosphate + UTP + H(+) = UDP-alpha-D-glucose + diphosphate</text>
        <dbReference type="Rhea" id="RHEA:19889"/>
        <dbReference type="ChEBI" id="CHEBI:15378"/>
        <dbReference type="ChEBI" id="CHEBI:33019"/>
        <dbReference type="ChEBI" id="CHEBI:46398"/>
        <dbReference type="ChEBI" id="CHEBI:58601"/>
        <dbReference type="ChEBI" id="CHEBI:58885"/>
        <dbReference type="EC" id="2.7.7.9"/>
    </reaction>
</comment>
<name>A0A8K0MKC7_9ROSA</name>
<dbReference type="Proteomes" id="UP000796880">
    <property type="component" value="Unassembled WGS sequence"/>
</dbReference>
<evidence type="ECO:0000256" key="2">
    <source>
        <dbReference type="ARBA" id="ARBA00012415"/>
    </source>
</evidence>
<organism evidence="6 7">
    <name type="scientific">Rhamnella rubrinervis</name>
    <dbReference type="NCBI Taxonomy" id="2594499"/>
    <lineage>
        <taxon>Eukaryota</taxon>
        <taxon>Viridiplantae</taxon>
        <taxon>Streptophyta</taxon>
        <taxon>Embryophyta</taxon>
        <taxon>Tracheophyta</taxon>
        <taxon>Spermatophyta</taxon>
        <taxon>Magnoliopsida</taxon>
        <taxon>eudicotyledons</taxon>
        <taxon>Gunneridae</taxon>
        <taxon>Pentapetalae</taxon>
        <taxon>rosids</taxon>
        <taxon>fabids</taxon>
        <taxon>Rosales</taxon>
        <taxon>Rhamnaceae</taxon>
        <taxon>rhamnoid group</taxon>
        <taxon>Rhamneae</taxon>
        <taxon>Rhamnella</taxon>
    </lineage>
</organism>
<dbReference type="InterPro" id="IPR002618">
    <property type="entry name" value="UDPGP_fam"/>
</dbReference>